<feature type="region of interest" description="Disordered" evidence="1">
    <location>
        <begin position="916"/>
        <end position="935"/>
    </location>
</feature>
<dbReference type="Pfam" id="PF17663">
    <property type="entry name" value="DUF5525"/>
    <property type="match status" value="3"/>
</dbReference>
<sequence length="1148" mass="122051">MAEKRCSETAGAVSFGKIPRLEAEPGHVLTQSNMVAQASENHCGYKGSYFAYPLQCHEEPKALAHWSPAEACTPYADGSTGQQRRMQKALSMLCQSEAEGLGSQGQTARHEKDSACADRDALTPQERWVHYMGPSGLAQQGWTRGYSSQQPPQAPAGLAAPKPVYRNHVSSAEPSCGPKGSLALRTLGEGALKLPPAREWALPSSGLSGCADGPSCSSAVLSKAEAGLLQSPKEASASPAGFSPYRKAAEKGRGAHAASFLEGSFAAMYNSQKPFPEACGGNPGKHAWARPPPPASLLASPQPLVFQDRPPSGYPLGCYPLPSHEPVLLCHQPEKVRPLLALPAYKGFSYPDSDEAQLFPASFFPPTARGYYPLESFLYRAVGPSVGTPSREHDPQHTPRARTDLLRKTPAPAHTPPGKVSRCGSWPGDWREGGPVAKPAGESPQDQRVAPRPQSFQALHSIDQTPGFVNGFGPVLAPSCGAGLCQSGQAGAKEGQFPYSSPKSALLSEAKRKHAEDHRMGLGTCIVISDSPVAPHDTCCRVDQLRGVPKGSDASPEKTPVERARTFHPSSEEHPLPPSPPMPVIHNVFSLAPYREYLEGSASVAAPLSKSCRSEEASLHHTGGSAERRGLPQPSPSGSPEASGVPLLERHGTASDGMASVGQSGLGGDCRALEGESRDRAGTWQSCRARTLPPPAPPLGRLASASCANGRAGDSTLEDHVLDLSFKVEGLAEAPSLQMSPGKTEALERESSTSTGEEASSQPAKPEESSPESNVHLSEVPMKSSSGGRSNFHSSAAFLFKKFRILKSHAAGANGAVQQHSAPSFHVGSQASALGDDFARQQNSDCVATQQAGLPTQQSPQEVATQQAGPPFRQSPQEVATPPEAPLLQQPQFNIKLPAASQALVLCAPAASPIPAESQAALPPSSDSPGQQKSPRQCFTALHSSVCAIISCSVSTSSPEKLAEWLEKAELDRELKEKAVSLAKQKSRAKVASAGPKPPRGKLIWLAFKDMTVLLNKLLSQLDNFLVTRQCPFPHVVRAGAIFIPIHVVKEKLFPNLSGASVDHVLQEHKVELRPTTLSEERLLRDLELKGCTSRMLKLLALRQLPDIYPDLLNLHWHACVKQQLGKSTWRGFRASSSARSQGCHSGV</sequence>
<evidence type="ECO:0000313" key="3">
    <source>
        <dbReference type="Proteomes" id="UP000694545"/>
    </source>
</evidence>
<feature type="compositionally biased region" description="Low complexity" evidence="1">
    <location>
        <begin position="752"/>
        <end position="761"/>
    </location>
</feature>
<reference evidence="2" key="2">
    <citation type="submission" date="2025-09" db="UniProtKB">
        <authorList>
            <consortium name="Ensembl"/>
        </authorList>
    </citation>
    <scope>IDENTIFICATION</scope>
</reference>
<feature type="compositionally biased region" description="Polar residues" evidence="1">
    <location>
        <begin position="852"/>
        <end position="878"/>
    </location>
</feature>
<dbReference type="Proteomes" id="UP000694545">
    <property type="component" value="Unplaced"/>
</dbReference>
<feature type="compositionally biased region" description="Basic and acidic residues" evidence="1">
    <location>
        <begin position="390"/>
        <end position="407"/>
    </location>
</feature>
<dbReference type="PANTHER" id="PTHR28422">
    <property type="entry name" value="SIMILAR TO HUMAN CHROMOSOME 15 OPEN READING FRAME 39"/>
    <property type="match status" value="1"/>
</dbReference>
<dbReference type="PANTHER" id="PTHR28422:SF1">
    <property type="entry name" value="SIMILAR TO HUMAN CHROMOSOME 15 OPEN READING FRAME 39"/>
    <property type="match status" value="1"/>
</dbReference>
<protein>
    <submittedName>
        <fullName evidence="2">Chromosome 15 open reading frame 39</fullName>
    </submittedName>
</protein>
<organism evidence="2 3">
    <name type="scientific">Varanus komodoensis</name>
    <name type="common">Komodo dragon</name>
    <dbReference type="NCBI Taxonomy" id="61221"/>
    <lineage>
        <taxon>Eukaryota</taxon>
        <taxon>Metazoa</taxon>
        <taxon>Chordata</taxon>
        <taxon>Craniata</taxon>
        <taxon>Vertebrata</taxon>
        <taxon>Euteleostomi</taxon>
        <taxon>Lepidosauria</taxon>
        <taxon>Squamata</taxon>
        <taxon>Bifurcata</taxon>
        <taxon>Unidentata</taxon>
        <taxon>Episquamata</taxon>
        <taxon>Toxicofera</taxon>
        <taxon>Anguimorpha</taxon>
        <taxon>Paleoanguimorpha</taxon>
        <taxon>Varanoidea</taxon>
        <taxon>Varanidae</taxon>
        <taxon>Varanus</taxon>
    </lineage>
</organism>
<feature type="compositionally biased region" description="Basic and acidic residues" evidence="1">
    <location>
        <begin position="555"/>
        <end position="575"/>
    </location>
</feature>
<proteinExistence type="predicted"/>
<feature type="region of interest" description="Disordered" evidence="1">
    <location>
        <begin position="615"/>
        <end position="710"/>
    </location>
</feature>
<dbReference type="InterPro" id="IPR037656">
    <property type="entry name" value="DUF5525"/>
</dbReference>
<dbReference type="AlphaFoldDB" id="A0A8D2J1D7"/>
<keyword evidence="3" id="KW-1185">Reference proteome</keyword>
<evidence type="ECO:0000313" key="2">
    <source>
        <dbReference type="Ensembl" id="ENSVKKP00000005870.1"/>
    </source>
</evidence>
<name>A0A8D2J1D7_VARKO</name>
<accession>A0A8D2J1D7</accession>
<feature type="region of interest" description="Disordered" evidence="1">
    <location>
        <begin position="733"/>
        <end position="789"/>
    </location>
</feature>
<feature type="compositionally biased region" description="Basic and acidic residues" evidence="1">
    <location>
        <begin position="671"/>
        <end position="681"/>
    </location>
</feature>
<reference evidence="2" key="1">
    <citation type="submission" date="2025-08" db="UniProtKB">
        <authorList>
            <consortium name="Ensembl"/>
        </authorList>
    </citation>
    <scope>IDENTIFICATION</scope>
</reference>
<feature type="region of interest" description="Disordered" evidence="1">
    <location>
        <begin position="385"/>
        <end position="453"/>
    </location>
</feature>
<dbReference type="OMA" id="DTYSYPS"/>
<feature type="compositionally biased region" description="Polar residues" evidence="1">
    <location>
        <begin position="925"/>
        <end position="935"/>
    </location>
</feature>
<evidence type="ECO:0000256" key="1">
    <source>
        <dbReference type="SAM" id="MobiDB-lite"/>
    </source>
</evidence>
<feature type="region of interest" description="Disordered" evidence="1">
    <location>
        <begin position="852"/>
        <end position="882"/>
    </location>
</feature>
<feature type="region of interest" description="Disordered" evidence="1">
    <location>
        <begin position="545"/>
        <end position="582"/>
    </location>
</feature>
<dbReference type="Ensembl" id="ENSVKKT00000006030.1">
    <property type="protein sequence ID" value="ENSVKKP00000005870.1"/>
    <property type="gene ID" value="ENSVKKG00000004284.1"/>
</dbReference>